<accession>A0A6G1CWI4</accession>
<dbReference type="AlphaFoldDB" id="A0A6G1CWI4"/>
<evidence type="ECO:0000313" key="1">
    <source>
        <dbReference type="EMBL" id="KAF0904274.1"/>
    </source>
</evidence>
<protein>
    <submittedName>
        <fullName evidence="1">Uncharacterized protein</fullName>
    </submittedName>
</protein>
<organism evidence="1 2">
    <name type="scientific">Oryza meyeriana var. granulata</name>
    <dbReference type="NCBI Taxonomy" id="110450"/>
    <lineage>
        <taxon>Eukaryota</taxon>
        <taxon>Viridiplantae</taxon>
        <taxon>Streptophyta</taxon>
        <taxon>Embryophyta</taxon>
        <taxon>Tracheophyta</taxon>
        <taxon>Spermatophyta</taxon>
        <taxon>Magnoliopsida</taxon>
        <taxon>Liliopsida</taxon>
        <taxon>Poales</taxon>
        <taxon>Poaceae</taxon>
        <taxon>BOP clade</taxon>
        <taxon>Oryzoideae</taxon>
        <taxon>Oryzeae</taxon>
        <taxon>Oryzinae</taxon>
        <taxon>Oryza</taxon>
        <taxon>Oryza meyeriana</taxon>
    </lineage>
</organism>
<reference evidence="1 2" key="1">
    <citation type="submission" date="2019-11" db="EMBL/GenBank/DDBJ databases">
        <title>Whole genome sequence of Oryza granulata.</title>
        <authorList>
            <person name="Li W."/>
        </authorList>
    </citation>
    <scope>NUCLEOTIDE SEQUENCE [LARGE SCALE GENOMIC DNA]</scope>
    <source>
        <strain evidence="2">cv. Menghai</strain>
        <tissue evidence="1">Leaf</tissue>
    </source>
</reference>
<dbReference type="EMBL" id="SPHZ02000008">
    <property type="protein sequence ID" value="KAF0904274.1"/>
    <property type="molecule type" value="Genomic_DNA"/>
</dbReference>
<name>A0A6G1CWI4_9ORYZ</name>
<comment type="caution">
    <text evidence="1">The sequence shown here is derived from an EMBL/GenBank/DDBJ whole genome shotgun (WGS) entry which is preliminary data.</text>
</comment>
<gene>
    <name evidence="1" type="ORF">E2562_033204</name>
</gene>
<evidence type="ECO:0000313" key="2">
    <source>
        <dbReference type="Proteomes" id="UP000479710"/>
    </source>
</evidence>
<dbReference type="Proteomes" id="UP000479710">
    <property type="component" value="Unassembled WGS sequence"/>
</dbReference>
<proteinExistence type="predicted"/>
<sequence>MVAAAHPSLSPVVGRMAAANRAARWLALPRGEEQRWLWRCGMAATALRRGSVAVEGDGSCASVIWPMQ</sequence>
<keyword evidence="2" id="KW-1185">Reference proteome</keyword>